<protein>
    <submittedName>
        <fullName evidence="1">Uncharacterized protein</fullName>
    </submittedName>
</protein>
<proteinExistence type="predicted"/>
<evidence type="ECO:0000313" key="1">
    <source>
        <dbReference type="EMBL" id="GBM17366.1"/>
    </source>
</evidence>
<dbReference type="EMBL" id="BGPR01000387">
    <property type="protein sequence ID" value="GBM17366.1"/>
    <property type="molecule type" value="Genomic_DNA"/>
</dbReference>
<dbReference type="Proteomes" id="UP000499080">
    <property type="component" value="Unassembled WGS sequence"/>
</dbReference>
<keyword evidence="2" id="KW-1185">Reference proteome</keyword>
<gene>
    <name evidence="1" type="ORF">AVEN_13243_1</name>
</gene>
<organism evidence="1 2">
    <name type="scientific">Araneus ventricosus</name>
    <name type="common">Orbweaver spider</name>
    <name type="synonym">Epeira ventricosa</name>
    <dbReference type="NCBI Taxonomy" id="182803"/>
    <lineage>
        <taxon>Eukaryota</taxon>
        <taxon>Metazoa</taxon>
        <taxon>Ecdysozoa</taxon>
        <taxon>Arthropoda</taxon>
        <taxon>Chelicerata</taxon>
        <taxon>Arachnida</taxon>
        <taxon>Araneae</taxon>
        <taxon>Araneomorphae</taxon>
        <taxon>Entelegynae</taxon>
        <taxon>Araneoidea</taxon>
        <taxon>Araneidae</taxon>
        <taxon>Araneus</taxon>
    </lineage>
</organism>
<comment type="caution">
    <text evidence="1">The sequence shown here is derived from an EMBL/GenBank/DDBJ whole genome shotgun (WGS) entry which is preliminary data.</text>
</comment>
<name>A0A4Y2DMX6_ARAVE</name>
<evidence type="ECO:0000313" key="2">
    <source>
        <dbReference type="Proteomes" id="UP000499080"/>
    </source>
</evidence>
<reference evidence="1 2" key="1">
    <citation type="journal article" date="2019" name="Sci. Rep.">
        <title>Orb-weaving spider Araneus ventricosus genome elucidates the spidroin gene catalogue.</title>
        <authorList>
            <person name="Kono N."/>
            <person name="Nakamura H."/>
            <person name="Ohtoshi R."/>
            <person name="Moran D.A.P."/>
            <person name="Shinohara A."/>
            <person name="Yoshida Y."/>
            <person name="Fujiwara M."/>
            <person name="Mori M."/>
            <person name="Tomita M."/>
            <person name="Arakawa K."/>
        </authorList>
    </citation>
    <scope>NUCLEOTIDE SEQUENCE [LARGE SCALE GENOMIC DNA]</scope>
</reference>
<dbReference type="AlphaFoldDB" id="A0A4Y2DMX6"/>
<sequence length="136" mass="15648">MVIYHLGKISFFTLVWRRPIKHIALKPAIHLYSIPSICPNTVFFPPIQVEKSGTSFHVKFRSALAVGESHLLSPFIADLRSHYSSPTQRISDFLPSKRGANLDKSFDIPLASFEISNGNRRMKHWNLISLEFHRFE</sequence>
<accession>A0A4Y2DMX6</accession>